<dbReference type="KEGG" id="kla:KLLA0_A10197g"/>
<dbReference type="InParanoid" id="Q6CX93"/>
<accession>Q6CX93</accession>
<dbReference type="InterPro" id="IPR027417">
    <property type="entry name" value="P-loop_NTPase"/>
</dbReference>
<evidence type="ECO:0000313" key="3">
    <source>
        <dbReference type="EMBL" id="CAH03034.1"/>
    </source>
</evidence>
<dbReference type="FunCoup" id="Q6CX93">
    <property type="interactions" value="311"/>
</dbReference>
<dbReference type="PaxDb" id="284590-Q6CX93"/>
<proteinExistence type="inferred from homology"/>
<comment type="similarity">
    <text evidence="2">Belongs to the ELP6 family.</text>
</comment>
<dbReference type="PANTHER" id="PTHR16184">
    <property type="entry name" value="ELONGATOR COMPLEX PROTEIN 6"/>
    <property type="match status" value="1"/>
</dbReference>
<keyword evidence="4" id="KW-1185">Reference proteome</keyword>
<organism evidence="3 4">
    <name type="scientific">Kluyveromyces lactis (strain ATCC 8585 / CBS 2359 / DSM 70799 / NBRC 1267 / NRRL Y-1140 / WM37)</name>
    <name type="common">Yeast</name>
    <name type="synonym">Candida sphaerica</name>
    <dbReference type="NCBI Taxonomy" id="284590"/>
    <lineage>
        <taxon>Eukaryota</taxon>
        <taxon>Fungi</taxon>
        <taxon>Dikarya</taxon>
        <taxon>Ascomycota</taxon>
        <taxon>Saccharomycotina</taxon>
        <taxon>Saccharomycetes</taxon>
        <taxon>Saccharomycetales</taxon>
        <taxon>Saccharomycetaceae</taxon>
        <taxon>Kluyveromyces</taxon>
    </lineage>
</organism>
<dbReference type="STRING" id="284590.Q6CX93"/>
<dbReference type="Proteomes" id="UP000000598">
    <property type="component" value="Chromosome A"/>
</dbReference>
<sequence>MSVQKQELQIFSDHSVLSRHLFTDSSSNLVLVTDTVATNASWFVNALVETVTLGGPVSLNGNNSGSNSGLSSSDPVKVVVGSFLNHQSYFTTAFDRLKVPRNRYNVLQIAEDLVVKNVGKPVDVVIEWVLKQFEESLSNSPSVVILEKPEILMALFKLNSDELHLKLINPLLKLCSLLIVVNSVESFDNDFPEHLGKDTVEFVRFTTSCFHKSFLVLSVRPLDTGKAKDVTGTLAITRGGALLDIPALHVVENQYLFHDLKENTTLFYR</sequence>
<dbReference type="OMA" id="EYVYHIT"/>
<reference evidence="3 4" key="1">
    <citation type="journal article" date="2004" name="Nature">
        <title>Genome evolution in yeasts.</title>
        <authorList>
            <consortium name="Genolevures"/>
            <person name="Dujon B."/>
            <person name="Sherman D."/>
            <person name="Fischer G."/>
            <person name="Durrens P."/>
            <person name="Casaregola S."/>
            <person name="Lafontaine I."/>
            <person name="de Montigny J."/>
            <person name="Marck C."/>
            <person name="Neuveglise C."/>
            <person name="Talla E."/>
            <person name="Goffard N."/>
            <person name="Frangeul L."/>
            <person name="Aigle M."/>
            <person name="Anthouard V."/>
            <person name="Babour A."/>
            <person name="Barbe V."/>
            <person name="Barnay S."/>
            <person name="Blanchin S."/>
            <person name="Beckerich J.M."/>
            <person name="Beyne E."/>
            <person name="Bleykasten C."/>
            <person name="Boisrame A."/>
            <person name="Boyer J."/>
            <person name="Cattolico L."/>
            <person name="Confanioleri F."/>
            <person name="de Daruvar A."/>
            <person name="Despons L."/>
            <person name="Fabre E."/>
            <person name="Fairhead C."/>
            <person name="Ferry-Dumazet H."/>
            <person name="Groppi A."/>
            <person name="Hantraye F."/>
            <person name="Hennequin C."/>
            <person name="Jauniaux N."/>
            <person name="Joyet P."/>
            <person name="Kachouri R."/>
            <person name="Kerrest A."/>
            <person name="Koszul R."/>
            <person name="Lemaire M."/>
            <person name="Lesur I."/>
            <person name="Ma L."/>
            <person name="Muller H."/>
            <person name="Nicaud J.M."/>
            <person name="Nikolski M."/>
            <person name="Oztas S."/>
            <person name="Ozier-Kalogeropoulos O."/>
            <person name="Pellenz S."/>
            <person name="Potier S."/>
            <person name="Richard G.F."/>
            <person name="Straub M.L."/>
            <person name="Suleau A."/>
            <person name="Swennene D."/>
            <person name="Tekaia F."/>
            <person name="Wesolowski-Louvel M."/>
            <person name="Westhof E."/>
            <person name="Wirth B."/>
            <person name="Zeniou-Meyer M."/>
            <person name="Zivanovic I."/>
            <person name="Bolotin-Fukuhara M."/>
            <person name="Thierry A."/>
            <person name="Bouchier C."/>
            <person name="Caudron B."/>
            <person name="Scarpelli C."/>
            <person name="Gaillardin C."/>
            <person name="Weissenbach J."/>
            <person name="Wincker P."/>
            <person name="Souciet J.L."/>
        </authorList>
    </citation>
    <scope>NUCLEOTIDE SEQUENCE [LARGE SCALE GENOMIC DNA]</scope>
    <source>
        <strain evidence="4">ATCC 8585 / CBS 2359 / DSM 70799 / NBRC 1267 / NRRL Y-1140 / WM37</strain>
    </source>
</reference>
<dbReference type="GO" id="GO:0033588">
    <property type="term" value="C:elongator holoenzyme complex"/>
    <property type="evidence" value="ECO:0007669"/>
    <property type="project" value="InterPro"/>
</dbReference>
<dbReference type="InterPro" id="IPR018627">
    <property type="entry name" value="ELP6"/>
</dbReference>
<gene>
    <name evidence="3" type="ORF">KLLA0_A10197g</name>
</gene>
<protein>
    <submittedName>
        <fullName evidence="3">KLLA0A10197p</fullName>
    </submittedName>
</protein>
<dbReference type="EMBL" id="CR382121">
    <property type="protein sequence ID" value="CAH03034.1"/>
    <property type="molecule type" value="Genomic_DNA"/>
</dbReference>
<dbReference type="CDD" id="cd19495">
    <property type="entry name" value="Elp6"/>
    <property type="match status" value="1"/>
</dbReference>
<dbReference type="PANTHER" id="PTHR16184:SF6">
    <property type="entry name" value="ELONGATOR COMPLEX PROTEIN 6"/>
    <property type="match status" value="1"/>
</dbReference>
<evidence type="ECO:0000313" key="4">
    <source>
        <dbReference type="Proteomes" id="UP000000598"/>
    </source>
</evidence>
<dbReference type="eggNOG" id="ENOG502QSI3">
    <property type="taxonomic scope" value="Eukaryota"/>
</dbReference>
<evidence type="ECO:0000256" key="2">
    <source>
        <dbReference type="ARBA" id="ARBA00008837"/>
    </source>
</evidence>
<name>Q6CX93_KLULA</name>
<evidence type="ECO:0000256" key="1">
    <source>
        <dbReference type="ARBA" id="ARBA00005043"/>
    </source>
</evidence>
<dbReference type="Gene3D" id="3.40.50.300">
    <property type="entry name" value="P-loop containing nucleotide triphosphate hydrolases"/>
    <property type="match status" value="1"/>
</dbReference>
<dbReference type="HOGENOM" id="CLU_086730_0_0_1"/>
<dbReference type="AlphaFoldDB" id="Q6CX93"/>
<dbReference type="GO" id="GO:0002098">
    <property type="term" value="P:tRNA wobble uridine modification"/>
    <property type="evidence" value="ECO:0007669"/>
    <property type="project" value="InterPro"/>
</dbReference>
<comment type="pathway">
    <text evidence="1">tRNA modification; 5-methoxycarbonylmethyl-2-thiouridine-tRNA biosynthesis.</text>
</comment>